<gene>
    <name evidence="4" type="ORF">RIMI_LOCUS8542480</name>
</gene>
<evidence type="ECO:0000256" key="1">
    <source>
        <dbReference type="SAM" id="MobiDB-lite"/>
    </source>
</evidence>
<dbReference type="PROSITE" id="PS50235">
    <property type="entry name" value="USP_3"/>
    <property type="match status" value="1"/>
</dbReference>
<accession>A0ABN9LHV4</accession>
<dbReference type="PANTHER" id="PTHR24006">
    <property type="entry name" value="UBIQUITIN CARBOXYL-TERMINAL HYDROLASE"/>
    <property type="match status" value="1"/>
</dbReference>
<dbReference type="InterPro" id="IPR050164">
    <property type="entry name" value="Peptidase_C19"/>
</dbReference>
<dbReference type="PANTHER" id="PTHR24006:SF678">
    <property type="entry name" value="UBIQUITIN CARBOXYL-TERMINAL HYDROLASE 28"/>
    <property type="match status" value="1"/>
</dbReference>
<dbReference type="SUPFAM" id="SSF54001">
    <property type="entry name" value="Cysteine proteinases"/>
    <property type="match status" value="1"/>
</dbReference>
<dbReference type="PROSITE" id="PS00972">
    <property type="entry name" value="USP_1"/>
    <property type="match status" value="1"/>
</dbReference>
<sequence length="385" mass="43444">MTGDNGAAERQPGEEAAEKRDSAPDSCTAKVDITAQVDDECAGIGCCDCASQDRDMLASNDDVIEAVSILTDACESDPKVLVTKPSNPEECDTVVQDADSTIDSSCETDYLQKAIALSLQDVKKSAEGDKRFQQVHLSGGLQCIVILFFLFFPFLVNLIHFRSNDLYNLDNKSRSKRKRCEVWGDVPNPNELRRSGDWPVGLKNIGNTCWFNVVMQSLFHLPEFRRLVHGYRISPNIVDRCRTRNIESNLRQEPTSPSCLKDDFLPEAHPIKPNSVLRIRFFFVYRQSGVLLEQVAVSHKLATLVYAPVWWHPNATFSGLENRNIAFMHELQYLFALMVGSNKKYVDPTADLDLLKDERFLSEEAQQVRNRLRGGNLVFGQENLH</sequence>
<name>A0ABN9LHV4_9NEOB</name>
<dbReference type="EMBL" id="CAUEEQ010017023">
    <property type="protein sequence ID" value="CAJ0940369.1"/>
    <property type="molecule type" value="Genomic_DNA"/>
</dbReference>
<evidence type="ECO:0000313" key="4">
    <source>
        <dbReference type="EMBL" id="CAJ0940369.1"/>
    </source>
</evidence>
<feature type="domain" description="USP" evidence="3">
    <location>
        <begin position="200"/>
        <end position="385"/>
    </location>
</feature>
<reference evidence="4" key="1">
    <citation type="submission" date="2023-07" db="EMBL/GenBank/DDBJ databases">
        <authorList>
            <person name="Stuckert A."/>
        </authorList>
    </citation>
    <scope>NUCLEOTIDE SEQUENCE</scope>
</reference>
<dbReference type="Proteomes" id="UP001176940">
    <property type="component" value="Unassembled WGS sequence"/>
</dbReference>
<dbReference type="InterPro" id="IPR028889">
    <property type="entry name" value="USP"/>
</dbReference>
<evidence type="ECO:0000313" key="5">
    <source>
        <dbReference type="Proteomes" id="UP001176940"/>
    </source>
</evidence>
<dbReference type="InterPro" id="IPR038765">
    <property type="entry name" value="Papain-like_cys_pep_sf"/>
</dbReference>
<dbReference type="Gene3D" id="3.90.70.10">
    <property type="entry name" value="Cysteine proteinases"/>
    <property type="match status" value="1"/>
</dbReference>
<dbReference type="Pfam" id="PF00443">
    <property type="entry name" value="UCH"/>
    <property type="match status" value="1"/>
</dbReference>
<evidence type="ECO:0000259" key="3">
    <source>
        <dbReference type="PROSITE" id="PS50235"/>
    </source>
</evidence>
<protein>
    <recommendedName>
        <fullName evidence="3">USP domain-containing protein</fullName>
    </recommendedName>
</protein>
<feature type="region of interest" description="Disordered" evidence="1">
    <location>
        <begin position="1"/>
        <end position="25"/>
    </location>
</feature>
<dbReference type="InterPro" id="IPR018200">
    <property type="entry name" value="USP_CS"/>
</dbReference>
<dbReference type="InterPro" id="IPR001394">
    <property type="entry name" value="Peptidase_C19_UCH"/>
</dbReference>
<proteinExistence type="predicted"/>
<comment type="caution">
    <text evidence="4">The sequence shown here is derived from an EMBL/GenBank/DDBJ whole genome shotgun (WGS) entry which is preliminary data.</text>
</comment>
<evidence type="ECO:0000256" key="2">
    <source>
        <dbReference type="SAM" id="Phobius"/>
    </source>
</evidence>
<keyword evidence="2" id="KW-0472">Membrane</keyword>
<keyword evidence="2" id="KW-1133">Transmembrane helix</keyword>
<keyword evidence="5" id="KW-1185">Reference proteome</keyword>
<feature type="transmembrane region" description="Helical" evidence="2">
    <location>
        <begin position="140"/>
        <end position="161"/>
    </location>
</feature>
<feature type="compositionally biased region" description="Basic and acidic residues" evidence="1">
    <location>
        <begin position="11"/>
        <end position="23"/>
    </location>
</feature>
<organism evidence="4 5">
    <name type="scientific">Ranitomeya imitator</name>
    <name type="common">mimic poison frog</name>
    <dbReference type="NCBI Taxonomy" id="111125"/>
    <lineage>
        <taxon>Eukaryota</taxon>
        <taxon>Metazoa</taxon>
        <taxon>Chordata</taxon>
        <taxon>Craniata</taxon>
        <taxon>Vertebrata</taxon>
        <taxon>Euteleostomi</taxon>
        <taxon>Amphibia</taxon>
        <taxon>Batrachia</taxon>
        <taxon>Anura</taxon>
        <taxon>Neobatrachia</taxon>
        <taxon>Hyloidea</taxon>
        <taxon>Dendrobatidae</taxon>
        <taxon>Dendrobatinae</taxon>
        <taxon>Ranitomeya</taxon>
    </lineage>
</organism>
<keyword evidence="2" id="KW-0812">Transmembrane</keyword>